<reference evidence="1 2" key="1">
    <citation type="submission" date="2018-04" db="EMBL/GenBank/DDBJ databases">
        <authorList>
            <person name="Hagen T."/>
        </authorList>
    </citation>
    <scope>NUCLEOTIDE SEQUENCE [LARGE SCALE GENOMIC DNA]</scope>
    <source>
        <strain evidence="1 2">TPD7009</strain>
    </source>
</reference>
<proteinExistence type="predicted"/>
<protein>
    <submittedName>
        <fullName evidence="1">Uncharacterized protein</fullName>
    </submittedName>
</protein>
<accession>A0AA92BYJ2</accession>
<sequence length="921" mass="105424">MANTIDPLRFKAGVKQRIITQEYIMSSMTQLYDRATKRDSYTLSAMLHYSGARETDFSNFDKFLFFKYIDFSFSYRKYQDKLNFLRVVENRYNHELYECISYGGTFLSASSENRNKLQIADYSLFCRVPNTPLAYQLAKSMRGCFAKFFVRRKLSSKSLTAVINSYEAIRNHNDEVDTVDDISISLLRSSLRKFTRELWPLTGAFVLHALNRLSDPEDDLAPEEYELVEREAYATLLDKAFYALVLIRYLNDYKPASDFYDLNRERVNRHVNKKLLKKINLYKTGKYIDALNLSFSRGDRFLRICNSILNIYCMVAIQYPRAAVFDEIDRLYKLDKTATHFLNWGVMAQYIQRNRGGHDPGSILISILLTDPVISRRFPIKIGLAFGSGRANWQIFEMATNLVQQSKARQVSSFLRRFMSLQGNSRDTVFRYLADKSISDRLHSIFKTETSSLQNAYDNNSMDTEKKVSEMRIDILKFIRDISFSDRIHIQKLISEESALLRSFRFKEIYGGGRISLQDVDLLFEIESILNKEFNVKSLTQGDQLAGIGSDAFREHFARIVADRVVEHAVFSSDFSIDSVLSNNLRHGVIEPRILNALETSVRTELDGELVANLRAAIGASTKRFMDEWLTVTPAGPTVVRLHEQLANRILEIVSNYTDVDEMTLAEAAVDEILNLISVISKDAIRSFDKGFRSEVQTITKEFFLENGVAIDLRERIETVISAAFADVRSWLAVSSLQGKIESFSVLDLAHFEIGLHRPMKHTASSDAVLVETRSARGTSFRPTNHNIKFRGEYFEPIFTIIHNLVSNAYKHSGLASKTSMMLRIRIDGDDLVFQTENNFDTKDDATSAQDLVRSAMTALSDKDVKNTFKEGRSGFKKIKRLCRRAFADCQINIPWPSTKGDKVIISVRLVDAIGKYEVID</sequence>
<evidence type="ECO:0000313" key="2">
    <source>
        <dbReference type="Proteomes" id="UP000244335"/>
    </source>
</evidence>
<comment type="caution">
    <text evidence="1">The sequence shown here is derived from an EMBL/GenBank/DDBJ whole genome shotgun (WGS) entry which is preliminary data.</text>
</comment>
<evidence type="ECO:0000313" key="1">
    <source>
        <dbReference type="EMBL" id="PVE49695.1"/>
    </source>
</evidence>
<dbReference type="Proteomes" id="UP000244335">
    <property type="component" value="Unassembled WGS sequence"/>
</dbReference>
<name>A0AA92BYJ2_RHIRH</name>
<gene>
    <name evidence="1" type="ORF">DC430_24250</name>
</gene>
<organism evidence="1 2">
    <name type="scientific">Rhizobium rhizogenes</name>
    <name type="common">Agrobacterium rhizogenes</name>
    <dbReference type="NCBI Taxonomy" id="359"/>
    <lineage>
        <taxon>Bacteria</taxon>
        <taxon>Pseudomonadati</taxon>
        <taxon>Pseudomonadota</taxon>
        <taxon>Alphaproteobacteria</taxon>
        <taxon>Hyphomicrobiales</taxon>
        <taxon>Rhizobiaceae</taxon>
        <taxon>Rhizobium/Agrobacterium group</taxon>
        <taxon>Rhizobium</taxon>
    </lineage>
</organism>
<dbReference type="EMBL" id="QDFR01000022">
    <property type="protein sequence ID" value="PVE49695.1"/>
    <property type="molecule type" value="Genomic_DNA"/>
</dbReference>
<dbReference type="AlphaFoldDB" id="A0AA92BYJ2"/>